<dbReference type="PRINTS" id="PR00038">
    <property type="entry name" value="HTHLUXR"/>
</dbReference>
<dbReference type="Pfam" id="PF25873">
    <property type="entry name" value="WHD_MalT"/>
    <property type="match status" value="1"/>
</dbReference>
<dbReference type="GO" id="GO:0006355">
    <property type="term" value="P:regulation of DNA-templated transcription"/>
    <property type="evidence" value="ECO:0007669"/>
    <property type="project" value="InterPro"/>
</dbReference>
<dbReference type="CDD" id="cd06170">
    <property type="entry name" value="LuxR_C_like"/>
    <property type="match status" value="1"/>
</dbReference>
<dbReference type="PROSITE" id="PS00622">
    <property type="entry name" value="HTH_LUXR_1"/>
    <property type="match status" value="1"/>
</dbReference>
<dbReference type="SMART" id="SM00421">
    <property type="entry name" value="HTH_LUXR"/>
    <property type="match status" value="1"/>
</dbReference>
<keyword evidence="6" id="KW-1185">Reference proteome</keyword>
<dbReference type="RefSeq" id="WP_173680246.1">
    <property type="nucleotide sequence ID" value="NZ_JAAZWO010000016.1"/>
</dbReference>
<name>A0A923EDL2_CLOTT</name>
<dbReference type="InterPro" id="IPR000792">
    <property type="entry name" value="Tscrpt_reg_LuxR_C"/>
</dbReference>
<dbReference type="Pfam" id="PF00196">
    <property type="entry name" value="GerE"/>
    <property type="match status" value="1"/>
</dbReference>
<keyword evidence="1" id="KW-0805">Transcription regulation</keyword>
<dbReference type="SUPFAM" id="SSF52540">
    <property type="entry name" value="P-loop containing nucleoside triphosphate hydrolases"/>
    <property type="match status" value="1"/>
</dbReference>
<evidence type="ECO:0000256" key="3">
    <source>
        <dbReference type="ARBA" id="ARBA00023163"/>
    </source>
</evidence>
<dbReference type="InterPro" id="IPR011990">
    <property type="entry name" value="TPR-like_helical_dom_sf"/>
</dbReference>
<dbReference type="AlphaFoldDB" id="A0A923EDL2"/>
<dbReference type="InterPro" id="IPR059106">
    <property type="entry name" value="WHD_MalT"/>
</dbReference>
<gene>
    <name evidence="5" type="ORF">HGG79_12945</name>
</gene>
<dbReference type="EMBL" id="JAAZWO010000016">
    <property type="protein sequence ID" value="MBC2398673.1"/>
    <property type="molecule type" value="Genomic_DNA"/>
</dbReference>
<dbReference type="InterPro" id="IPR027417">
    <property type="entry name" value="P-loop_NTPase"/>
</dbReference>
<dbReference type="PROSITE" id="PS50043">
    <property type="entry name" value="HTH_LUXR_2"/>
    <property type="match status" value="1"/>
</dbReference>
<dbReference type="Gene3D" id="3.40.50.300">
    <property type="entry name" value="P-loop containing nucleotide triphosphate hydrolases"/>
    <property type="match status" value="1"/>
</dbReference>
<accession>A0A923EDL2</accession>
<comment type="caution">
    <text evidence="5">The sequence shown here is derived from an EMBL/GenBank/DDBJ whole genome shotgun (WGS) entry which is preliminary data.</text>
</comment>
<proteinExistence type="predicted"/>
<dbReference type="InterPro" id="IPR016032">
    <property type="entry name" value="Sig_transdc_resp-reg_C-effctor"/>
</dbReference>
<keyword evidence="3" id="KW-0804">Transcription</keyword>
<feature type="domain" description="HTH luxR-type" evidence="4">
    <location>
        <begin position="795"/>
        <end position="860"/>
    </location>
</feature>
<dbReference type="GO" id="GO:0003677">
    <property type="term" value="F:DNA binding"/>
    <property type="evidence" value="ECO:0007669"/>
    <property type="project" value="UniProtKB-KW"/>
</dbReference>
<dbReference type="InterPro" id="IPR036388">
    <property type="entry name" value="WH-like_DNA-bd_sf"/>
</dbReference>
<evidence type="ECO:0000256" key="2">
    <source>
        <dbReference type="ARBA" id="ARBA00023125"/>
    </source>
</evidence>
<dbReference type="PANTHER" id="PTHR44688:SF16">
    <property type="entry name" value="DNA-BINDING TRANSCRIPTIONAL ACTIVATOR DEVR_DOSR"/>
    <property type="match status" value="1"/>
</dbReference>
<organism evidence="5 6">
    <name type="scientific">Clostridium tetanomorphum</name>
    <dbReference type="NCBI Taxonomy" id="1553"/>
    <lineage>
        <taxon>Bacteria</taxon>
        <taxon>Bacillati</taxon>
        <taxon>Bacillota</taxon>
        <taxon>Clostridia</taxon>
        <taxon>Eubacteriales</taxon>
        <taxon>Clostridiaceae</taxon>
        <taxon>Clostridium</taxon>
    </lineage>
</organism>
<evidence type="ECO:0000256" key="1">
    <source>
        <dbReference type="ARBA" id="ARBA00023015"/>
    </source>
</evidence>
<dbReference type="Gene3D" id="1.25.40.10">
    <property type="entry name" value="Tetratricopeptide repeat domain"/>
    <property type="match status" value="1"/>
</dbReference>
<evidence type="ECO:0000259" key="4">
    <source>
        <dbReference type="PROSITE" id="PS50043"/>
    </source>
</evidence>
<sequence length="862" mass="101387">MSNRFNLIATKLISPVPRKNYVKREKLVKELEHILDYKVIIIKGTAGSGKSTLFSSFVKEKKLSNVKWINLDGENNELFSFWYYLIESLKEYLQDEGQQLINTFSTFMKKDDIFNIIPYIVNELSDGEDIFLVFDDYHYIKDKFLNSTLEYLIKYSSSNVHYVFLTREDVPIYLGELRIKGHLLEIGEDNLKFSEKECLNFIKDTLNIILTEDVVDKIFNISEGWIAGIQLIALALKNRKDNIFNDITVLNKYVIEYLTEEILNQLSSDEKKFLIKTSILEYFNIELSNNILNITNSKEIIDSLLNKNLFIIVLDEQNNIYRYHHLFKEFLNISFSKLNEDEKKELHIMAYKSFKEIGDYKEGIKHLLKIKYYDKALVEIEQNAQNFNGLCYLKEIPLEYLFTSQQMTLQRIFYHFCNLQMDEYKRILNLLGKKIDEPQWQIIKMFKVVIDDYNGSFEEIDLNCIENFNFSDITKAIIYLNICILLLSQDEFEKVIYYADKCDNIGQKNEFISISFFGKGQKAMALEELGQLYEAENTLDEMKDMIKKSRIFSNLIFMYHLGIAGIYMKRCELEKSEEQLVLAQKFSNINQGFADRSILYNIMEIKFLKGEVEEGIKLANKLVEEYSTDAFNLLLSSVRLEYFISSSVYSINDLQTYKEIYENTKENTRIYIQISDRIVYSTVLYLLGEKDEAFNILNKCLEYCRKNKIITYLVTGLINMALMLKEDFDKRKREIYNLIREAIHYSIDNKYIKPYVLKGEDILTIIKKLNDDKHIELTVKEKNFIKNLMNIMHSKNIKHELLTEREKEVLKVLSEGTSNKEIGEKLNISLATVKTHIINIYSKLGVSNRVQAVEQGKKFKII</sequence>
<evidence type="ECO:0000313" key="5">
    <source>
        <dbReference type="EMBL" id="MBC2398673.1"/>
    </source>
</evidence>
<dbReference type="PANTHER" id="PTHR44688">
    <property type="entry name" value="DNA-BINDING TRANSCRIPTIONAL ACTIVATOR DEVR_DOSR"/>
    <property type="match status" value="1"/>
</dbReference>
<dbReference type="SUPFAM" id="SSF46894">
    <property type="entry name" value="C-terminal effector domain of the bipartite response regulators"/>
    <property type="match status" value="1"/>
</dbReference>
<reference evidence="5 6" key="1">
    <citation type="submission" date="2020-04" db="EMBL/GenBank/DDBJ databases">
        <title>Genomic insights into acetone-butanol-ethanol (ABE) fermentation by sequencing solventogenic clostridia strains.</title>
        <authorList>
            <person name="Brown S."/>
        </authorList>
    </citation>
    <scope>NUCLEOTIDE SEQUENCE [LARGE SCALE GENOMIC DNA]</scope>
    <source>
        <strain evidence="5 6">DJ011</strain>
    </source>
</reference>
<protein>
    <submittedName>
        <fullName evidence="5">LuxR family transcriptional regulator</fullName>
    </submittedName>
</protein>
<dbReference type="SUPFAM" id="SSF81901">
    <property type="entry name" value="HCP-like"/>
    <property type="match status" value="1"/>
</dbReference>
<keyword evidence="2" id="KW-0238">DNA-binding</keyword>
<evidence type="ECO:0000313" key="6">
    <source>
        <dbReference type="Proteomes" id="UP000563151"/>
    </source>
</evidence>
<dbReference type="Gene3D" id="1.10.10.10">
    <property type="entry name" value="Winged helix-like DNA-binding domain superfamily/Winged helix DNA-binding domain"/>
    <property type="match status" value="1"/>
</dbReference>
<dbReference type="Proteomes" id="UP000563151">
    <property type="component" value="Unassembled WGS sequence"/>
</dbReference>